<sequence>MKFRKSFSLTRRRTTISSGASTVSQLSSQKPPTELCRDLLGLRFRLSLTAFACSAASSIVKRDSLHDQKTMVEMFPLRSAYAAYGKIKAKLFTLGDPFTRIISPRATGARPYSGKVGVEDVDRVDMAYRVVADHIRTLSFAIADGSRPANHKVPKPAAVAKHEVQKEVLFLEILERYERYSYAERQLIAPESDVNTNWSMEYNRLKAKIDLLERNQRHYLGEDLQAMSSKELQNLEQQLDTALKHIRSRKNQLMYDSINELQRKEKAIQEQNSMLSKEIKEREKILRVQQEQWDQQNHGHNMPPPPPPQQHQIQHPYMLSHQPSPFLNMGGLYQEEDSMAMRRNDLDLSLELCVPGLGEIYGNRIDGADVPLLSWRGSLTRINFSDFCAQEKIKYPKVRVRHMIMKPVEDIYPKWDNDKIYTDLDNMIKDILNGQLNEKFWDAVPTTKCQKRKNGVAASVVPNQRPSTMRRKDKEPADGSEASDMAADHNVAISGLAELVKILTAKMEGIDDSVADKVTKALDATIDSKVEARVRAYESDLRNQIAKLEAQINDSKNNADVNIAPDVATYKAYEDEEDGACSNDLSWIVQKKINSQDGLPVDCVVKKEKKNKKTMDSTQNLTTEVVIKTEKKVGIPLRRVKQEKAFEIPQLNDESISSKDLENHLQWEKSVNCRAVLEALASNLKEPTRRRKPQLTKTQVWPFVRNSTVKRIISGEKVSKEPYDPLAKVEAEKLHKVLDFINSDLEAKEPGVGDESAGFFLKLLIPRDDWPTKDYGWLNDSHIAEAMLMFHKRSKQEQSPYSSSRIAFLSHWFVNSWVNDYKSWDQNTELHKKIPQNENPEDC</sequence>
<dbReference type="Pfam" id="PF01411">
    <property type="entry name" value="tRNA-synt_2c"/>
    <property type="match status" value="1"/>
</dbReference>
<keyword evidence="1" id="KW-0175">Coiled coil</keyword>
<dbReference type="Pfam" id="PF01486">
    <property type="entry name" value="K-box"/>
    <property type="match status" value="1"/>
</dbReference>
<dbReference type="PANTHER" id="PTHR11777">
    <property type="entry name" value="ALANYL-TRNA SYNTHETASE"/>
    <property type="match status" value="1"/>
</dbReference>
<dbReference type="Proteomes" id="UP000824890">
    <property type="component" value="Unassembled WGS sequence"/>
</dbReference>
<dbReference type="EMBL" id="JAGKQM010000012">
    <property type="protein sequence ID" value="KAH0897401.1"/>
    <property type="molecule type" value="Genomic_DNA"/>
</dbReference>
<dbReference type="InterPro" id="IPR002487">
    <property type="entry name" value="TF_Kbox"/>
</dbReference>
<feature type="domain" description="K-box" evidence="3">
    <location>
        <begin position="195"/>
        <end position="285"/>
    </location>
</feature>
<reference evidence="4 5" key="1">
    <citation type="submission" date="2021-05" db="EMBL/GenBank/DDBJ databases">
        <title>Genome Assembly of Synthetic Allotetraploid Brassica napus Reveals Homoeologous Exchanges between Subgenomes.</title>
        <authorList>
            <person name="Davis J.T."/>
        </authorList>
    </citation>
    <scope>NUCLEOTIDE SEQUENCE [LARGE SCALE GENOMIC DNA]</scope>
    <source>
        <strain evidence="5">cv. Da-Ae</strain>
        <tissue evidence="4">Seedling</tissue>
    </source>
</reference>
<feature type="region of interest" description="Disordered" evidence="2">
    <location>
        <begin position="293"/>
        <end position="313"/>
    </location>
</feature>
<evidence type="ECO:0000256" key="1">
    <source>
        <dbReference type="SAM" id="Coils"/>
    </source>
</evidence>
<evidence type="ECO:0000259" key="3">
    <source>
        <dbReference type="PROSITE" id="PS51297"/>
    </source>
</evidence>
<comment type="caution">
    <text evidence="4">The sequence shown here is derived from an EMBL/GenBank/DDBJ whole genome shotgun (WGS) entry which is preliminary data.</text>
</comment>
<organism evidence="4 5">
    <name type="scientific">Brassica napus</name>
    <name type="common">Rape</name>
    <dbReference type="NCBI Taxonomy" id="3708"/>
    <lineage>
        <taxon>Eukaryota</taxon>
        <taxon>Viridiplantae</taxon>
        <taxon>Streptophyta</taxon>
        <taxon>Embryophyta</taxon>
        <taxon>Tracheophyta</taxon>
        <taxon>Spermatophyta</taxon>
        <taxon>Magnoliopsida</taxon>
        <taxon>eudicotyledons</taxon>
        <taxon>Gunneridae</taxon>
        <taxon>Pentapetalae</taxon>
        <taxon>rosids</taxon>
        <taxon>malvids</taxon>
        <taxon>Brassicales</taxon>
        <taxon>Brassicaceae</taxon>
        <taxon>Brassiceae</taxon>
        <taxon>Brassica</taxon>
    </lineage>
</organism>
<gene>
    <name evidence="4" type="ORF">HID58_046969</name>
</gene>
<dbReference type="SUPFAM" id="SSF101353">
    <property type="entry name" value="Putative anticodon-binding domain of alanyl-tRNA synthetase (AlaRS)"/>
    <property type="match status" value="1"/>
</dbReference>
<dbReference type="InterPro" id="IPR018162">
    <property type="entry name" value="Ala-tRNA-ligase_IIc_anticod-bd"/>
</dbReference>
<feature type="non-terminal residue" evidence="4">
    <location>
        <position position="843"/>
    </location>
</feature>
<evidence type="ECO:0000313" key="4">
    <source>
        <dbReference type="EMBL" id="KAH0897401.1"/>
    </source>
</evidence>
<evidence type="ECO:0000313" key="5">
    <source>
        <dbReference type="Proteomes" id="UP000824890"/>
    </source>
</evidence>
<name>A0ABQ8AXZ4_BRANA</name>
<dbReference type="InterPro" id="IPR018164">
    <property type="entry name" value="Ala-tRNA-synth_IIc_N"/>
</dbReference>
<protein>
    <recommendedName>
        <fullName evidence="3">K-box domain-containing protein</fullName>
    </recommendedName>
</protein>
<proteinExistence type="predicted"/>
<accession>A0ABQ8AXZ4</accession>
<feature type="region of interest" description="Disordered" evidence="2">
    <location>
        <begin position="454"/>
        <end position="484"/>
    </location>
</feature>
<dbReference type="PROSITE" id="PS51297">
    <property type="entry name" value="K_BOX"/>
    <property type="match status" value="1"/>
</dbReference>
<feature type="coiled-coil region" evidence="1">
    <location>
        <begin position="195"/>
        <end position="281"/>
    </location>
</feature>
<dbReference type="PANTHER" id="PTHR11777:SF9">
    <property type="entry name" value="ALANINE--TRNA LIGASE, CYTOPLASMIC"/>
    <property type="match status" value="1"/>
</dbReference>
<dbReference type="InterPro" id="IPR050058">
    <property type="entry name" value="Ala-tRNA_ligase"/>
</dbReference>
<evidence type="ECO:0000256" key="2">
    <source>
        <dbReference type="SAM" id="MobiDB-lite"/>
    </source>
</evidence>
<keyword evidence="5" id="KW-1185">Reference proteome</keyword>